<dbReference type="OMA" id="NIQPARI"/>
<dbReference type="PANTHER" id="PTHR35204">
    <property type="entry name" value="YALI0A21131P"/>
    <property type="match status" value="1"/>
</dbReference>
<evidence type="ECO:0000313" key="1">
    <source>
        <dbReference type="EMBL" id="EMD64434.1"/>
    </source>
</evidence>
<dbReference type="Proteomes" id="UP000016934">
    <property type="component" value="Unassembled WGS sequence"/>
</dbReference>
<dbReference type="OrthoDB" id="10261782at2759"/>
<organism evidence="1 2">
    <name type="scientific">Cochliobolus sativus (strain ND90Pr / ATCC 201652)</name>
    <name type="common">Common root rot and spot blotch fungus</name>
    <name type="synonym">Bipolaris sorokiniana</name>
    <dbReference type="NCBI Taxonomy" id="665912"/>
    <lineage>
        <taxon>Eukaryota</taxon>
        <taxon>Fungi</taxon>
        <taxon>Dikarya</taxon>
        <taxon>Ascomycota</taxon>
        <taxon>Pezizomycotina</taxon>
        <taxon>Dothideomycetes</taxon>
        <taxon>Pleosporomycetidae</taxon>
        <taxon>Pleosporales</taxon>
        <taxon>Pleosporineae</taxon>
        <taxon>Pleosporaceae</taxon>
        <taxon>Bipolaris</taxon>
    </lineage>
</organism>
<evidence type="ECO:0000313" key="2">
    <source>
        <dbReference type="Proteomes" id="UP000016934"/>
    </source>
</evidence>
<dbReference type="AlphaFoldDB" id="M2RC74"/>
<keyword evidence="2" id="KW-1185">Reference proteome</keyword>
<name>M2RC74_COCSN</name>
<dbReference type="eggNOG" id="ENOG502QRJE">
    <property type="taxonomic scope" value="Eukaryota"/>
</dbReference>
<dbReference type="EMBL" id="KB445643">
    <property type="protein sequence ID" value="EMD64434.1"/>
    <property type="molecule type" value="Genomic_DNA"/>
</dbReference>
<sequence length="493" mass="55659">MSLGIYASSGTPTIYTMTTTKPLKVLYFDGQAASLTHWGTLDSQMALLKNKVPDNPSERLVFDEDQRARELCTLLKSLSIDGTVRMNAGFEVLICDYVAAGVRQVHVSNITVPGNMEREHDPSLPRDPNRVPPLGYGNEFAPQNSWEWIRSGTWHYGTGEAVPGGNKETRVSLDLCGFITYYDPFLRSLSGHHHSQQDVLYQNGWGLRRGHRLLGISADDIGTVKSWLKQITALGKQDCSGIDWQALTETIVKQHGTRAREMLATVRHAVKDNNTMQEALTKVHELTHAVLYTYLEYPTAVGISPAAAKKETISRCSRIYTDHVDSNRLNDFEVIIRDSIQVLMHKLCSWEFDLFALSDRYTSDLFDPKHELVASSELVSKTSVRAAFDYIRTSTEELMEWIGWDSWHGCEHRCAFNELCYIPMWPVIYAPGKHQGGIFADDSYTEAEMSEFWRPKCINRTLFDQGGGRAREPSHQLPDVPSHLPTSKLMIVT</sequence>
<proteinExistence type="predicted"/>
<gene>
    <name evidence="1" type="ORF">COCSADRAFT_325100</name>
</gene>
<reference evidence="1 2" key="1">
    <citation type="journal article" date="2012" name="PLoS Pathog.">
        <title>Diverse lifestyles and strategies of plant pathogenesis encoded in the genomes of eighteen Dothideomycetes fungi.</title>
        <authorList>
            <person name="Ohm R.A."/>
            <person name="Feau N."/>
            <person name="Henrissat B."/>
            <person name="Schoch C.L."/>
            <person name="Horwitz B.A."/>
            <person name="Barry K.W."/>
            <person name="Condon B.J."/>
            <person name="Copeland A.C."/>
            <person name="Dhillon B."/>
            <person name="Glaser F."/>
            <person name="Hesse C.N."/>
            <person name="Kosti I."/>
            <person name="LaButti K."/>
            <person name="Lindquist E.A."/>
            <person name="Lucas S."/>
            <person name="Salamov A.A."/>
            <person name="Bradshaw R.E."/>
            <person name="Ciuffetti L."/>
            <person name="Hamelin R.C."/>
            <person name="Kema G.H.J."/>
            <person name="Lawrence C."/>
            <person name="Scott J.A."/>
            <person name="Spatafora J.W."/>
            <person name="Turgeon B.G."/>
            <person name="de Wit P.J.G.M."/>
            <person name="Zhong S."/>
            <person name="Goodwin S.B."/>
            <person name="Grigoriev I.V."/>
        </authorList>
    </citation>
    <scope>NUCLEOTIDE SEQUENCE [LARGE SCALE GENOMIC DNA]</scope>
    <source>
        <strain evidence="2">ND90Pr / ATCC 201652</strain>
    </source>
</reference>
<dbReference type="PANTHER" id="PTHR35204:SF1">
    <property type="entry name" value="ENTEROTOXIN"/>
    <property type="match status" value="1"/>
</dbReference>
<dbReference type="GeneID" id="19136805"/>
<reference evidence="2" key="2">
    <citation type="journal article" date="2013" name="PLoS Genet.">
        <title>Comparative genome structure, secondary metabolite, and effector coding capacity across Cochliobolus pathogens.</title>
        <authorList>
            <person name="Condon B.J."/>
            <person name="Leng Y."/>
            <person name="Wu D."/>
            <person name="Bushley K.E."/>
            <person name="Ohm R.A."/>
            <person name="Otillar R."/>
            <person name="Martin J."/>
            <person name="Schackwitz W."/>
            <person name="Grimwood J."/>
            <person name="MohdZainudin N."/>
            <person name="Xue C."/>
            <person name="Wang R."/>
            <person name="Manning V.A."/>
            <person name="Dhillon B."/>
            <person name="Tu Z.J."/>
            <person name="Steffenson B.J."/>
            <person name="Salamov A."/>
            <person name="Sun H."/>
            <person name="Lowry S."/>
            <person name="LaButti K."/>
            <person name="Han J."/>
            <person name="Copeland A."/>
            <person name="Lindquist E."/>
            <person name="Barry K."/>
            <person name="Schmutz J."/>
            <person name="Baker S.E."/>
            <person name="Ciuffetti L.M."/>
            <person name="Grigoriev I.V."/>
            <person name="Zhong S."/>
            <person name="Turgeon B.G."/>
        </authorList>
    </citation>
    <scope>NUCLEOTIDE SEQUENCE [LARGE SCALE GENOMIC DNA]</scope>
    <source>
        <strain evidence="2">ND90Pr / ATCC 201652</strain>
    </source>
</reference>
<dbReference type="HOGENOM" id="CLU_017366_2_1_1"/>
<dbReference type="RefSeq" id="XP_007700220.1">
    <property type="nucleotide sequence ID" value="XM_007702030.1"/>
</dbReference>
<dbReference type="InterPro" id="IPR038921">
    <property type="entry name" value="YOR389W-like"/>
</dbReference>
<dbReference type="KEGG" id="bsc:COCSADRAFT_325100"/>
<accession>M2RC74</accession>
<protein>
    <submittedName>
        <fullName evidence="1">Uncharacterized protein</fullName>
    </submittedName>
</protein>